<protein>
    <submittedName>
        <fullName evidence="2">Uncharacterized protein</fullName>
    </submittedName>
</protein>
<evidence type="ECO:0000313" key="2">
    <source>
        <dbReference type="EMBL" id="GHE26017.1"/>
    </source>
</evidence>
<evidence type="ECO:0000256" key="1">
    <source>
        <dbReference type="SAM" id="Phobius"/>
    </source>
</evidence>
<comment type="caution">
    <text evidence="2">The sequence shown here is derived from an EMBL/GenBank/DDBJ whole genome shotgun (WGS) entry which is preliminary data.</text>
</comment>
<keyword evidence="3" id="KW-1185">Reference proteome</keyword>
<keyword evidence="1" id="KW-1133">Transmembrane helix</keyword>
<reference evidence="2" key="2">
    <citation type="submission" date="2020-09" db="EMBL/GenBank/DDBJ databases">
        <authorList>
            <person name="Sun Q."/>
            <person name="Ohkuma M."/>
        </authorList>
    </citation>
    <scope>NUCLEOTIDE SEQUENCE</scope>
    <source>
        <strain evidence="2">JCM 4646</strain>
    </source>
</reference>
<dbReference type="AlphaFoldDB" id="A0A918YVZ0"/>
<gene>
    <name evidence="2" type="ORF">GCM10018781_78000</name>
</gene>
<sequence length="147" mass="15725">MEVAGSRSALKRCRAAPSWVHLMSVGWVGLVALGPWLLKVFHFANDLGGVTVLLAVLMLGVAPTLLFGFTLGRVQAWPFLMVSAVSGAVVLLIEFAAFSDPNLKTQDPMPVFVVSYLLVLLLFIEFPLAGGVAVGVMCRSCRNGGRH</sequence>
<feature type="transmembrane region" description="Helical" evidence="1">
    <location>
        <begin position="79"/>
        <end position="99"/>
    </location>
</feature>
<accession>A0A918YVZ0</accession>
<dbReference type="EMBL" id="BNBO01000089">
    <property type="protein sequence ID" value="GHE26017.1"/>
    <property type="molecule type" value="Genomic_DNA"/>
</dbReference>
<feature type="transmembrane region" description="Helical" evidence="1">
    <location>
        <begin position="20"/>
        <end position="38"/>
    </location>
</feature>
<proteinExistence type="predicted"/>
<keyword evidence="1" id="KW-0812">Transmembrane</keyword>
<feature type="transmembrane region" description="Helical" evidence="1">
    <location>
        <begin position="50"/>
        <end position="72"/>
    </location>
</feature>
<dbReference type="Proteomes" id="UP000617734">
    <property type="component" value="Unassembled WGS sequence"/>
</dbReference>
<feature type="transmembrane region" description="Helical" evidence="1">
    <location>
        <begin position="111"/>
        <end position="138"/>
    </location>
</feature>
<evidence type="ECO:0000313" key="3">
    <source>
        <dbReference type="Proteomes" id="UP000617734"/>
    </source>
</evidence>
<organism evidence="2 3">
    <name type="scientific">Kitasatospora indigofera</name>
    <dbReference type="NCBI Taxonomy" id="67307"/>
    <lineage>
        <taxon>Bacteria</taxon>
        <taxon>Bacillati</taxon>
        <taxon>Actinomycetota</taxon>
        <taxon>Actinomycetes</taxon>
        <taxon>Kitasatosporales</taxon>
        <taxon>Streptomycetaceae</taxon>
        <taxon>Kitasatospora</taxon>
    </lineage>
</organism>
<keyword evidence="1" id="KW-0472">Membrane</keyword>
<name>A0A918YVZ0_9ACTN</name>
<reference evidence="2" key="1">
    <citation type="journal article" date="2014" name="Int. J. Syst. Evol. Microbiol.">
        <title>Complete genome sequence of Corynebacterium casei LMG S-19264T (=DSM 44701T), isolated from a smear-ripened cheese.</title>
        <authorList>
            <consortium name="US DOE Joint Genome Institute (JGI-PGF)"/>
            <person name="Walter F."/>
            <person name="Albersmeier A."/>
            <person name="Kalinowski J."/>
            <person name="Ruckert C."/>
        </authorList>
    </citation>
    <scope>NUCLEOTIDE SEQUENCE</scope>
    <source>
        <strain evidence="2">JCM 4646</strain>
    </source>
</reference>